<organism evidence="2">
    <name type="scientific">Ixodes ricinus</name>
    <name type="common">Common tick</name>
    <name type="synonym">Acarus ricinus</name>
    <dbReference type="NCBI Taxonomy" id="34613"/>
    <lineage>
        <taxon>Eukaryota</taxon>
        <taxon>Metazoa</taxon>
        <taxon>Ecdysozoa</taxon>
        <taxon>Arthropoda</taxon>
        <taxon>Chelicerata</taxon>
        <taxon>Arachnida</taxon>
        <taxon>Acari</taxon>
        <taxon>Parasitiformes</taxon>
        <taxon>Ixodida</taxon>
        <taxon>Ixodoidea</taxon>
        <taxon>Ixodidae</taxon>
        <taxon>Ixodinae</taxon>
        <taxon>Ixodes</taxon>
    </lineage>
</organism>
<accession>A0A6B0U114</accession>
<reference evidence="2" key="1">
    <citation type="submission" date="2019-12" db="EMBL/GenBank/DDBJ databases">
        <title>An insight into the sialome of adult female Ixodes ricinus ticks feeding for 6 days.</title>
        <authorList>
            <person name="Perner J."/>
            <person name="Ribeiro J.M.C."/>
        </authorList>
    </citation>
    <scope>NUCLEOTIDE SEQUENCE</scope>
    <source>
        <strain evidence="2">Semi-engorged</strain>
        <tissue evidence="2">Salivary glands</tissue>
    </source>
</reference>
<dbReference type="EMBL" id="GIFC01004106">
    <property type="protein sequence ID" value="MXU86189.1"/>
    <property type="molecule type" value="Transcribed_RNA"/>
</dbReference>
<keyword evidence="1" id="KW-0732">Signal</keyword>
<evidence type="ECO:0000313" key="2">
    <source>
        <dbReference type="EMBL" id="MXU86189.1"/>
    </source>
</evidence>
<name>A0A6B0U114_IXORI</name>
<evidence type="ECO:0000256" key="1">
    <source>
        <dbReference type="SAM" id="SignalP"/>
    </source>
</evidence>
<sequence>MFFSVDKSLLFLLMAMCFLAIKVCTETLGFVPLNDLSFEHHIKRWPWRRWTLPEQKLDQSGKRWWLRVIDRSSVLTFIPIFMEARGAEGI</sequence>
<feature type="signal peptide" evidence="1">
    <location>
        <begin position="1"/>
        <end position="25"/>
    </location>
</feature>
<protein>
    <submittedName>
        <fullName evidence="2">Putative secreted protein</fullName>
    </submittedName>
</protein>
<feature type="chain" id="PRO_5025677346" evidence="1">
    <location>
        <begin position="26"/>
        <end position="90"/>
    </location>
</feature>
<dbReference type="AlphaFoldDB" id="A0A6B0U114"/>
<proteinExistence type="predicted"/>